<evidence type="ECO:0000313" key="2">
    <source>
        <dbReference type="Proteomes" id="UP000621307"/>
    </source>
</evidence>
<evidence type="ECO:0000313" key="1">
    <source>
        <dbReference type="EMBL" id="MBD2255187.1"/>
    </source>
</evidence>
<dbReference type="EMBL" id="JACJQL010000081">
    <property type="protein sequence ID" value="MBD2255187.1"/>
    <property type="molecule type" value="Genomic_DNA"/>
</dbReference>
<accession>A0ABR8BPI9</accession>
<protein>
    <submittedName>
        <fullName evidence="1">Uncharacterized protein</fullName>
    </submittedName>
</protein>
<reference evidence="1 2" key="1">
    <citation type="journal article" date="2020" name="ISME J.">
        <title>Comparative genomics reveals insights into cyanobacterial evolution and habitat adaptation.</title>
        <authorList>
            <person name="Chen M.Y."/>
            <person name="Teng W.K."/>
            <person name="Zhao L."/>
            <person name="Hu C.X."/>
            <person name="Zhou Y.K."/>
            <person name="Han B.P."/>
            <person name="Song L.R."/>
            <person name="Shu W.S."/>
        </authorList>
    </citation>
    <scope>NUCLEOTIDE SEQUENCE [LARGE SCALE GENOMIC DNA]</scope>
    <source>
        <strain evidence="1 2">FACHB-3921</strain>
    </source>
</reference>
<keyword evidence="2" id="KW-1185">Reference proteome</keyword>
<dbReference type="RefSeq" id="WP_190571880.1">
    <property type="nucleotide sequence ID" value="NZ_JACJQL010000081.1"/>
</dbReference>
<comment type="caution">
    <text evidence="1">The sequence shown here is derived from an EMBL/GenBank/DDBJ whole genome shotgun (WGS) entry which is preliminary data.</text>
</comment>
<proteinExistence type="predicted"/>
<name>A0ABR8BPI9_9NOSO</name>
<sequence length="86" mass="9722">MNTDETKKSRNCNDIRKSDQTFSRLSKWTAYALGLYAAFTLTVQQNPLGVHLIPLARLFVQAAQIEVVERNKKGKGDNPDNSNQQQ</sequence>
<organism evidence="1 2">
    <name type="scientific">Nostoc parmelioides FACHB-3921</name>
    <dbReference type="NCBI Taxonomy" id="2692909"/>
    <lineage>
        <taxon>Bacteria</taxon>
        <taxon>Bacillati</taxon>
        <taxon>Cyanobacteriota</taxon>
        <taxon>Cyanophyceae</taxon>
        <taxon>Nostocales</taxon>
        <taxon>Nostocaceae</taxon>
        <taxon>Nostoc</taxon>
    </lineage>
</organism>
<dbReference type="Proteomes" id="UP000621307">
    <property type="component" value="Unassembled WGS sequence"/>
</dbReference>
<gene>
    <name evidence="1" type="ORF">H6G14_28620</name>
</gene>